<evidence type="ECO:0000313" key="3">
    <source>
        <dbReference type="Proteomes" id="UP001054837"/>
    </source>
</evidence>
<proteinExistence type="predicted"/>
<evidence type="ECO:0000313" key="2">
    <source>
        <dbReference type="EMBL" id="GIY19306.1"/>
    </source>
</evidence>
<comment type="caution">
    <text evidence="2">The sequence shown here is derived from an EMBL/GenBank/DDBJ whole genome shotgun (WGS) entry which is preliminary data.</text>
</comment>
<feature type="region of interest" description="Disordered" evidence="1">
    <location>
        <begin position="1"/>
        <end position="41"/>
    </location>
</feature>
<protein>
    <submittedName>
        <fullName evidence="2">Uncharacterized protein</fullName>
    </submittedName>
</protein>
<name>A0AAV4REB7_9ARAC</name>
<dbReference type="AlphaFoldDB" id="A0AAV4REB7"/>
<gene>
    <name evidence="2" type="ORF">CDAR_414131</name>
</gene>
<sequence length="112" mass="12559">MGRSHSKPSQCGGSVAAGSHGNIERRKRATASKLSRNDHSTDFALPARKPAEFLYCLYYFNKSHDRRSFITTPQYIRKSSSHASAIARWSNLSPNNLDPNNSMIQMNHSFST</sequence>
<dbReference type="EMBL" id="BPLQ01006032">
    <property type="protein sequence ID" value="GIY19306.1"/>
    <property type="molecule type" value="Genomic_DNA"/>
</dbReference>
<evidence type="ECO:0000256" key="1">
    <source>
        <dbReference type="SAM" id="MobiDB-lite"/>
    </source>
</evidence>
<keyword evidence="3" id="KW-1185">Reference proteome</keyword>
<reference evidence="2 3" key="1">
    <citation type="submission" date="2021-06" db="EMBL/GenBank/DDBJ databases">
        <title>Caerostris darwini draft genome.</title>
        <authorList>
            <person name="Kono N."/>
            <person name="Arakawa K."/>
        </authorList>
    </citation>
    <scope>NUCLEOTIDE SEQUENCE [LARGE SCALE GENOMIC DNA]</scope>
</reference>
<organism evidence="2 3">
    <name type="scientific">Caerostris darwini</name>
    <dbReference type="NCBI Taxonomy" id="1538125"/>
    <lineage>
        <taxon>Eukaryota</taxon>
        <taxon>Metazoa</taxon>
        <taxon>Ecdysozoa</taxon>
        <taxon>Arthropoda</taxon>
        <taxon>Chelicerata</taxon>
        <taxon>Arachnida</taxon>
        <taxon>Araneae</taxon>
        <taxon>Araneomorphae</taxon>
        <taxon>Entelegynae</taxon>
        <taxon>Araneoidea</taxon>
        <taxon>Araneidae</taxon>
        <taxon>Caerostris</taxon>
    </lineage>
</organism>
<dbReference type="Proteomes" id="UP001054837">
    <property type="component" value="Unassembled WGS sequence"/>
</dbReference>
<accession>A0AAV4REB7</accession>